<evidence type="ECO:0000256" key="6">
    <source>
        <dbReference type="ARBA" id="ARBA00023136"/>
    </source>
</evidence>
<keyword evidence="6 7" id="KW-0472">Membrane</keyword>
<evidence type="ECO:0000256" key="5">
    <source>
        <dbReference type="ARBA" id="ARBA00022989"/>
    </source>
</evidence>
<keyword evidence="10" id="KW-1185">Reference proteome</keyword>
<dbReference type="InterPro" id="IPR000515">
    <property type="entry name" value="MetI-like"/>
</dbReference>
<dbReference type="KEGG" id="mchc:CK556_00155"/>
<keyword evidence="3" id="KW-1003">Cell membrane</keyword>
<comment type="subcellular location">
    <subcellularLocation>
        <location evidence="1 7">Cell membrane</location>
        <topology evidence="1 7">Multi-pass membrane protein</topology>
    </subcellularLocation>
</comment>
<dbReference type="InterPro" id="IPR035906">
    <property type="entry name" value="MetI-like_sf"/>
</dbReference>
<sequence length="392" mass="45554">MKKSYITSQIAFTKSEVKFEKRKNKYNLAILKRDLFIENKQKQIIYSKNIFKKIYLQTILFFVLAFIKKYINVRHRNYLNQISKRNSKTLKLAGDFWYKRIFLNISTYSAIILMLIFLIFPFYWMLMTSFKPYSEVRPGVLESLWPKEWTLQAYKDMFKYINAEGNPDSISIPRFFFNSFLVASLTTILQLVVSVLAGFAIYNWRTKLNPLLLIIIFSIMMVPAESLLLGRYWITVQMQWRDSITALIVPFIGNVFTVYLMSNAFYDLSKDLKRASKIDGLNSFQYFLKIAVPAVSGAILTAGIIAFIDSWNAVLWPITVMDKDTGQWRTIPMLLYSIMYSDGIIPGEQLNPNNIKMAACIISIIPMIVIFLLFQKWIIKGLSRPGTNTNKG</sequence>
<accession>A0A249SMP9</accession>
<dbReference type="EMBL" id="CP023173">
    <property type="protein sequence ID" value="ASZ08781.1"/>
    <property type="molecule type" value="Genomic_DNA"/>
</dbReference>
<proteinExistence type="inferred from homology"/>
<keyword evidence="4 7" id="KW-0812">Transmembrane</keyword>
<dbReference type="PANTHER" id="PTHR43744:SF12">
    <property type="entry name" value="ABC TRANSPORTER PERMEASE PROTEIN MG189-RELATED"/>
    <property type="match status" value="1"/>
</dbReference>
<dbReference type="GO" id="GO:0005886">
    <property type="term" value="C:plasma membrane"/>
    <property type="evidence" value="ECO:0007669"/>
    <property type="project" value="UniProtKB-SubCell"/>
</dbReference>
<feature type="transmembrane region" description="Helical" evidence="7">
    <location>
        <begin position="175"/>
        <end position="199"/>
    </location>
</feature>
<dbReference type="Gene3D" id="1.10.3720.10">
    <property type="entry name" value="MetI-like"/>
    <property type="match status" value="1"/>
</dbReference>
<dbReference type="RefSeq" id="WP_027875836.1">
    <property type="nucleotide sequence ID" value="NZ_CP023173.1"/>
</dbReference>
<feature type="transmembrane region" description="Helical" evidence="7">
    <location>
        <begin position="101"/>
        <end position="124"/>
    </location>
</feature>
<gene>
    <name evidence="9" type="ORF">CK556_00155</name>
</gene>
<dbReference type="AlphaFoldDB" id="A0A249SMP9"/>
<keyword evidence="2 7" id="KW-0813">Transport</keyword>
<evidence type="ECO:0000256" key="1">
    <source>
        <dbReference type="ARBA" id="ARBA00004651"/>
    </source>
</evidence>
<feature type="transmembrane region" description="Helical" evidence="7">
    <location>
        <begin position="355"/>
        <end position="374"/>
    </location>
</feature>
<feature type="transmembrane region" description="Helical" evidence="7">
    <location>
        <begin position="54"/>
        <end position="71"/>
    </location>
</feature>
<dbReference type="Proteomes" id="UP000232229">
    <property type="component" value="Chromosome"/>
</dbReference>
<dbReference type="SUPFAM" id="SSF161098">
    <property type="entry name" value="MetI-like"/>
    <property type="match status" value="1"/>
</dbReference>
<evidence type="ECO:0000256" key="7">
    <source>
        <dbReference type="RuleBase" id="RU363032"/>
    </source>
</evidence>
<name>A0A249SMP9_9MOLU</name>
<feature type="domain" description="ABC transmembrane type-1" evidence="8">
    <location>
        <begin position="176"/>
        <end position="374"/>
    </location>
</feature>
<comment type="similarity">
    <text evidence="7">Belongs to the binding-protein-dependent transport system permease family.</text>
</comment>
<feature type="transmembrane region" description="Helical" evidence="7">
    <location>
        <begin position="211"/>
        <end position="234"/>
    </location>
</feature>
<dbReference type="GO" id="GO:0055085">
    <property type="term" value="P:transmembrane transport"/>
    <property type="evidence" value="ECO:0007669"/>
    <property type="project" value="InterPro"/>
</dbReference>
<evidence type="ECO:0000259" key="8">
    <source>
        <dbReference type="PROSITE" id="PS50928"/>
    </source>
</evidence>
<protein>
    <submittedName>
        <fullName evidence="9">Carbohydrate ABC transporter permease</fullName>
    </submittedName>
</protein>
<feature type="transmembrane region" description="Helical" evidence="7">
    <location>
        <begin position="286"/>
        <end position="308"/>
    </location>
</feature>
<dbReference type="Pfam" id="PF00528">
    <property type="entry name" value="BPD_transp_1"/>
    <property type="match status" value="1"/>
</dbReference>
<dbReference type="STRING" id="1336232.GCA_000518825_00737"/>
<evidence type="ECO:0000256" key="3">
    <source>
        <dbReference type="ARBA" id="ARBA00022475"/>
    </source>
</evidence>
<organism evidence="9 10">
    <name type="scientific">Mesoplasma chauliocola</name>
    <dbReference type="NCBI Taxonomy" id="216427"/>
    <lineage>
        <taxon>Bacteria</taxon>
        <taxon>Bacillati</taxon>
        <taxon>Mycoplasmatota</taxon>
        <taxon>Mollicutes</taxon>
        <taxon>Entomoplasmatales</taxon>
        <taxon>Entomoplasmataceae</taxon>
        <taxon>Mesoplasma</taxon>
    </lineage>
</organism>
<feature type="transmembrane region" description="Helical" evidence="7">
    <location>
        <begin position="246"/>
        <end position="266"/>
    </location>
</feature>
<evidence type="ECO:0000313" key="10">
    <source>
        <dbReference type="Proteomes" id="UP000232229"/>
    </source>
</evidence>
<dbReference type="PROSITE" id="PS50928">
    <property type="entry name" value="ABC_TM1"/>
    <property type="match status" value="1"/>
</dbReference>
<keyword evidence="5 7" id="KW-1133">Transmembrane helix</keyword>
<evidence type="ECO:0000313" key="9">
    <source>
        <dbReference type="EMBL" id="ASZ08781.1"/>
    </source>
</evidence>
<evidence type="ECO:0000256" key="4">
    <source>
        <dbReference type="ARBA" id="ARBA00022692"/>
    </source>
</evidence>
<reference evidence="9 10" key="1">
    <citation type="submission" date="2017-08" db="EMBL/GenBank/DDBJ databases">
        <title>Complete Genome Sequence of Mesoplasma chauliocola.</title>
        <authorList>
            <person name="Knight T.F.Jr."/>
            <person name="Citino T."/>
        </authorList>
    </citation>
    <scope>NUCLEOTIDE SEQUENCE [LARGE SCALE GENOMIC DNA]</scope>
    <source>
        <strain evidence="9 10">CHPA-2</strain>
    </source>
</reference>
<dbReference type="PANTHER" id="PTHR43744">
    <property type="entry name" value="ABC TRANSPORTER PERMEASE PROTEIN MG189-RELATED-RELATED"/>
    <property type="match status" value="1"/>
</dbReference>
<dbReference type="CDD" id="cd06261">
    <property type="entry name" value="TM_PBP2"/>
    <property type="match status" value="1"/>
</dbReference>
<evidence type="ECO:0000256" key="2">
    <source>
        <dbReference type="ARBA" id="ARBA00022448"/>
    </source>
</evidence>